<organism evidence="5 6">
    <name type="scientific">Phaseolus vulgaris</name>
    <name type="common">Kidney bean</name>
    <name type="synonym">French bean</name>
    <dbReference type="NCBI Taxonomy" id="3885"/>
    <lineage>
        <taxon>Eukaryota</taxon>
        <taxon>Viridiplantae</taxon>
        <taxon>Streptophyta</taxon>
        <taxon>Embryophyta</taxon>
        <taxon>Tracheophyta</taxon>
        <taxon>Spermatophyta</taxon>
        <taxon>Magnoliopsida</taxon>
        <taxon>eudicotyledons</taxon>
        <taxon>Gunneridae</taxon>
        <taxon>Pentapetalae</taxon>
        <taxon>rosids</taxon>
        <taxon>fabids</taxon>
        <taxon>Fabales</taxon>
        <taxon>Fabaceae</taxon>
        <taxon>Papilionoideae</taxon>
        <taxon>50 kb inversion clade</taxon>
        <taxon>NPAAA clade</taxon>
        <taxon>indigoferoid/millettioid clade</taxon>
        <taxon>Phaseoleae</taxon>
        <taxon>Phaseolus</taxon>
    </lineage>
</organism>
<evidence type="ECO:0000259" key="4">
    <source>
        <dbReference type="PROSITE" id="PS50897"/>
    </source>
</evidence>
<dbReference type="Gramene" id="ESW33187">
    <property type="protein sequence ID" value="ESW33187"/>
    <property type="gene ID" value="PHAVU_001G049800g"/>
</dbReference>
<dbReference type="InterPro" id="IPR054080">
    <property type="entry name" value="TPR1-like_2nd"/>
</dbReference>
<dbReference type="PANTHER" id="PTHR44083">
    <property type="entry name" value="TOPLESS-RELATED PROTEIN 1-RELATED"/>
    <property type="match status" value="1"/>
</dbReference>
<dbReference type="PROSITE" id="PS50896">
    <property type="entry name" value="LISH"/>
    <property type="match status" value="1"/>
</dbReference>
<dbReference type="SUPFAM" id="SSF50978">
    <property type="entry name" value="WD40 repeat-like"/>
    <property type="match status" value="1"/>
</dbReference>
<dbReference type="Pfam" id="PF23383">
    <property type="entry name" value="Beta-prop_IFT140_1st"/>
    <property type="match status" value="1"/>
</dbReference>
<name>V7CSN8_PHAVU</name>
<dbReference type="STRING" id="3885.V7CSN8"/>
<evidence type="ECO:0000256" key="1">
    <source>
        <dbReference type="ARBA" id="ARBA00022574"/>
    </source>
</evidence>
<reference evidence="6" key="1">
    <citation type="journal article" date="2014" name="Nat. Genet.">
        <title>A reference genome for common bean and genome-wide analysis of dual domestications.</title>
        <authorList>
            <person name="Schmutz J."/>
            <person name="McClean P.E."/>
            <person name="Mamidi S."/>
            <person name="Wu G.A."/>
            <person name="Cannon S.B."/>
            <person name="Grimwood J."/>
            <person name="Jenkins J."/>
            <person name="Shu S."/>
            <person name="Song Q."/>
            <person name="Chavarro C."/>
            <person name="Torres-Torres M."/>
            <person name="Geffroy V."/>
            <person name="Moghaddam S.M."/>
            <person name="Gao D."/>
            <person name="Abernathy B."/>
            <person name="Barry K."/>
            <person name="Blair M."/>
            <person name="Brick M.A."/>
            <person name="Chovatia M."/>
            <person name="Gepts P."/>
            <person name="Goodstein D.M."/>
            <person name="Gonzales M."/>
            <person name="Hellsten U."/>
            <person name="Hyten D.L."/>
            <person name="Jia G."/>
            <person name="Kelly J.D."/>
            <person name="Kudrna D."/>
            <person name="Lee R."/>
            <person name="Richard M.M."/>
            <person name="Miklas P.N."/>
            <person name="Osorno J.M."/>
            <person name="Rodrigues J."/>
            <person name="Thareau V."/>
            <person name="Urrea C.A."/>
            <person name="Wang M."/>
            <person name="Yu Y."/>
            <person name="Zhang M."/>
            <person name="Wing R.A."/>
            <person name="Cregan P.B."/>
            <person name="Rokhsar D.S."/>
            <person name="Jackson S.A."/>
        </authorList>
    </citation>
    <scope>NUCLEOTIDE SEQUENCE [LARGE SCALE GENOMIC DNA]</scope>
    <source>
        <strain evidence="6">cv. G19833</strain>
    </source>
</reference>
<evidence type="ECO:0000256" key="3">
    <source>
        <dbReference type="PROSITE-ProRule" id="PRU00221"/>
    </source>
</evidence>
<dbReference type="PANTHER" id="PTHR44083:SF30">
    <property type="entry name" value="TOPLESS-LIKE PROTEIN"/>
    <property type="match status" value="1"/>
</dbReference>
<dbReference type="SMART" id="SM00668">
    <property type="entry name" value="CTLH"/>
    <property type="match status" value="1"/>
</dbReference>
<evidence type="ECO:0000313" key="5">
    <source>
        <dbReference type="EMBL" id="ESW33187.1"/>
    </source>
</evidence>
<accession>V7CSN8</accession>
<dbReference type="EMBL" id="CM002288">
    <property type="protein sequence ID" value="ESW33187.1"/>
    <property type="molecule type" value="Genomic_DNA"/>
</dbReference>
<dbReference type="InterPro" id="IPR001680">
    <property type="entry name" value="WD40_rpt"/>
</dbReference>
<sequence>MSFDLNKELALLVLKYFHDQNFKETALTLGCESGLYFDMKYFEDMVLKGKWDDAENYLLGFTKVKDNDYSIKIYFEMRKQKYFEALDNNDRYKALDILLKDLKIFAQGNEMLIKDLSHLLIVDNIREIKPTYRDAISERKNLIFEIKKIIIQHPLLGGKLKLPDTEIHRLRYLLSQRCAFQPHMKFIYCSIFVSLKWQKHQKPDQDPDLLRDHDSNSIPSASALMNSGSALEWKLSTSRRLSLDSEQGNCNGVLGDVNKLSIEESLNKSKNAFDIGTSSQYQFLQLPKHPEVKRIVKLAYNNAGNSILALASNGIHLVWLWPRTGFNLDGKASAQVCPQLQQPKDGFQVMINDLSRIRSANPVSCFALSKQGGYVISTSGGMISLFNMVSYKTLRTIMSPPPMVTCLAFYPEDNNIFGIGFDDSSLIMYNVRDDQVLHRLEGHSKRVTTLAFSSTSNILISGDANGQIILWDTNEWKILKDIKLQIQENHMLESETQIQFHPDQMKFLAAYIGHLAIYEITELRCVNEWVPEVQQLISQATFSSDGHIVYSIFVDGTVTVFDATNFEIRCRICTSSYLPPISSLSIYPISIAAHPQKPNQFVVGLTDGSVYVFEPQKPGGDWIKNH</sequence>
<dbReference type="InterPro" id="IPR006595">
    <property type="entry name" value="CTLH_C"/>
</dbReference>
<dbReference type="InterPro" id="IPR006594">
    <property type="entry name" value="LisH"/>
</dbReference>
<dbReference type="SMART" id="SM00320">
    <property type="entry name" value="WD40"/>
    <property type="match status" value="5"/>
</dbReference>
<dbReference type="GO" id="GO:0006355">
    <property type="term" value="P:regulation of DNA-templated transcription"/>
    <property type="evidence" value="ECO:0007669"/>
    <property type="project" value="InterPro"/>
</dbReference>
<dbReference type="InterPro" id="IPR027728">
    <property type="entry name" value="Topless_fam"/>
</dbReference>
<keyword evidence="6" id="KW-1185">Reference proteome</keyword>
<dbReference type="PROSITE" id="PS50082">
    <property type="entry name" value="WD_REPEATS_2"/>
    <property type="match status" value="1"/>
</dbReference>
<evidence type="ECO:0000313" key="6">
    <source>
        <dbReference type="Proteomes" id="UP000000226"/>
    </source>
</evidence>
<dbReference type="PROSITE" id="PS50294">
    <property type="entry name" value="WD_REPEATS_REGION"/>
    <property type="match status" value="1"/>
</dbReference>
<feature type="repeat" description="WD" evidence="3">
    <location>
        <begin position="440"/>
        <end position="481"/>
    </location>
</feature>
<keyword evidence="2" id="KW-0677">Repeat</keyword>
<dbReference type="Proteomes" id="UP000000226">
    <property type="component" value="Chromosome 1"/>
</dbReference>
<dbReference type="AlphaFoldDB" id="V7CSN8"/>
<dbReference type="eggNOG" id="KOG0266">
    <property type="taxonomic scope" value="Eukaryota"/>
</dbReference>
<dbReference type="InterPro" id="IPR015943">
    <property type="entry name" value="WD40/YVTN_repeat-like_dom_sf"/>
</dbReference>
<dbReference type="OMA" id="NGIHLVW"/>
<gene>
    <name evidence="5" type="ORF">PHAVU_001G049800g</name>
</gene>
<dbReference type="InterPro" id="IPR036322">
    <property type="entry name" value="WD40_repeat_dom_sf"/>
</dbReference>
<dbReference type="Pfam" id="PF21889">
    <property type="entry name" value="TPR1-like_2nd"/>
    <property type="match status" value="1"/>
</dbReference>
<dbReference type="Gene3D" id="2.130.10.10">
    <property type="entry name" value="YVTN repeat-like/Quinoprotein amine dehydrogenase"/>
    <property type="match status" value="1"/>
</dbReference>
<keyword evidence="1 3" id="KW-0853">WD repeat</keyword>
<dbReference type="InterPro" id="IPR056154">
    <property type="entry name" value="Beta-prop_IFT140_1st"/>
</dbReference>
<dbReference type="SMR" id="V7CSN8"/>
<dbReference type="OrthoDB" id="1850764at2759"/>
<protein>
    <recommendedName>
        <fullName evidence="4">CTLH domain-containing protein</fullName>
    </recommendedName>
</protein>
<feature type="domain" description="CTLH" evidence="4">
    <location>
        <begin position="36"/>
        <end position="93"/>
    </location>
</feature>
<dbReference type="PROSITE" id="PS50897">
    <property type="entry name" value="CTLH"/>
    <property type="match status" value="1"/>
</dbReference>
<evidence type="ECO:0000256" key="2">
    <source>
        <dbReference type="ARBA" id="ARBA00022737"/>
    </source>
</evidence>
<proteinExistence type="predicted"/>